<evidence type="ECO:0000313" key="3">
    <source>
        <dbReference type="EMBL" id="SFG88543.1"/>
    </source>
</evidence>
<dbReference type="OrthoDB" id="9019065at2"/>
<dbReference type="InterPro" id="IPR028049">
    <property type="entry name" value="Imm-NTF2"/>
</dbReference>
<accession>A0A1I2VHI4</accession>
<evidence type="ECO:0000313" key="4">
    <source>
        <dbReference type="Proteomes" id="UP000199229"/>
    </source>
</evidence>
<feature type="domain" description="NTF2 fold immunity protein" evidence="2">
    <location>
        <begin position="9"/>
        <end position="134"/>
    </location>
</feature>
<sequence>MADETGAEAMAVLRGFMAEMNVWEVRHYPPVAGGDPKRFAEARRDLAPIYDRYVTARERKRGKLMAGPALGSPPEFDPERESTETVEVMPRRVVIVTQQQTGFEMRCRYTLIRRGDRWLLDRKEEYDESDGKWRNAIL</sequence>
<proteinExistence type="predicted"/>
<feature type="region of interest" description="Disordered" evidence="1">
    <location>
        <begin position="64"/>
        <end position="84"/>
    </location>
</feature>
<dbReference type="STRING" id="582675.SAMN05192565_11527"/>
<organism evidence="3 4">
    <name type="scientific">Methylobacterium gossipiicola</name>
    <dbReference type="NCBI Taxonomy" id="582675"/>
    <lineage>
        <taxon>Bacteria</taxon>
        <taxon>Pseudomonadati</taxon>
        <taxon>Pseudomonadota</taxon>
        <taxon>Alphaproteobacteria</taxon>
        <taxon>Hyphomicrobiales</taxon>
        <taxon>Methylobacteriaceae</taxon>
        <taxon>Methylobacterium</taxon>
    </lineage>
</organism>
<keyword evidence="4" id="KW-1185">Reference proteome</keyword>
<dbReference type="RefSeq" id="WP_091972648.1">
    <property type="nucleotide sequence ID" value="NZ_FOPM01000015.1"/>
</dbReference>
<dbReference type="Pfam" id="PF15655">
    <property type="entry name" value="Imm-NTF2"/>
    <property type="match status" value="1"/>
</dbReference>
<dbReference type="EMBL" id="FOPM01000015">
    <property type="protein sequence ID" value="SFG88543.1"/>
    <property type="molecule type" value="Genomic_DNA"/>
</dbReference>
<gene>
    <name evidence="3" type="ORF">SAMN05192565_11527</name>
</gene>
<evidence type="ECO:0000256" key="1">
    <source>
        <dbReference type="SAM" id="MobiDB-lite"/>
    </source>
</evidence>
<dbReference type="AlphaFoldDB" id="A0A1I2VHI4"/>
<evidence type="ECO:0000259" key="2">
    <source>
        <dbReference type="Pfam" id="PF15655"/>
    </source>
</evidence>
<protein>
    <submittedName>
        <fullName evidence="3">NTF2 fold immunity protein</fullName>
    </submittedName>
</protein>
<name>A0A1I2VHI4_9HYPH</name>
<dbReference type="Proteomes" id="UP000199229">
    <property type="component" value="Unassembled WGS sequence"/>
</dbReference>
<reference evidence="4" key="1">
    <citation type="submission" date="2016-10" db="EMBL/GenBank/DDBJ databases">
        <authorList>
            <person name="Varghese N."/>
            <person name="Submissions S."/>
        </authorList>
    </citation>
    <scope>NUCLEOTIDE SEQUENCE [LARGE SCALE GENOMIC DNA]</scope>
    <source>
        <strain evidence="4">Gh-105</strain>
    </source>
</reference>